<dbReference type="InterPro" id="IPR017441">
    <property type="entry name" value="Protein_kinase_ATP_BS"/>
</dbReference>
<evidence type="ECO:0000256" key="4">
    <source>
        <dbReference type="ARBA" id="ARBA00012513"/>
    </source>
</evidence>
<dbReference type="Pfam" id="PF00069">
    <property type="entry name" value="Pkinase"/>
    <property type="match status" value="1"/>
</dbReference>
<evidence type="ECO:0000256" key="16">
    <source>
        <dbReference type="ARBA" id="ARBA00047899"/>
    </source>
</evidence>
<keyword evidence="7" id="KW-0723">Serine/threonine-protein kinase</keyword>
<comment type="catalytic activity">
    <reaction evidence="17">
        <text>L-seryl-[protein] + ATP = O-phospho-L-seryl-[protein] + ADP + H(+)</text>
        <dbReference type="Rhea" id="RHEA:17989"/>
        <dbReference type="Rhea" id="RHEA-COMP:9863"/>
        <dbReference type="Rhea" id="RHEA-COMP:11604"/>
        <dbReference type="ChEBI" id="CHEBI:15378"/>
        <dbReference type="ChEBI" id="CHEBI:29999"/>
        <dbReference type="ChEBI" id="CHEBI:30616"/>
        <dbReference type="ChEBI" id="CHEBI:83421"/>
        <dbReference type="ChEBI" id="CHEBI:456216"/>
        <dbReference type="EC" id="2.7.11.1"/>
    </reaction>
</comment>
<dbReference type="InterPro" id="IPR008266">
    <property type="entry name" value="Tyr_kinase_AS"/>
</dbReference>
<evidence type="ECO:0000256" key="17">
    <source>
        <dbReference type="ARBA" id="ARBA00048679"/>
    </source>
</evidence>
<dbReference type="CDD" id="cd00180">
    <property type="entry name" value="PKc"/>
    <property type="match status" value="1"/>
</dbReference>
<comment type="catalytic activity">
    <reaction evidence="16">
        <text>L-threonyl-[protein] + ATP = O-phospho-L-threonyl-[protein] + ADP + H(+)</text>
        <dbReference type="Rhea" id="RHEA:46608"/>
        <dbReference type="Rhea" id="RHEA-COMP:11060"/>
        <dbReference type="Rhea" id="RHEA-COMP:11605"/>
        <dbReference type="ChEBI" id="CHEBI:15378"/>
        <dbReference type="ChEBI" id="CHEBI:30013"/>
        <dbReference type="ChEBI" id="CHEBI:30616"/>
        <dbReference type="ChEBI" id="CHEBI:61977"/>
        <dbReference type="ChEBI" id="CHEBI:456216"/>
        <dbReference type="EC" id="2.7.11.1"/>
    </reaction>
</comment>
<keyword evidence="11 18" id="KW-0067">ATP-binding</keyword>
<dbReference type="AlphaFoldDB" id="A0A9Q0AZ29"/>
<evidence type="ECO:0000313" key="20">
    <source>
        <dbReference type="EMBL" id="KAI3537144.1"/>
    </source>
</evidence>
<evidence type="ECO:0000256" key="11">
    <source>
        <dbReference type="ARBA" id="ARBA00022840"/>
    </source>
</evidence>
<dbReference type="GO" id="GO:0010506">
    <property type="term" value="P:regulation of autophagy"/>
    <property type="evidence" value="ECO:0007669"/>
    <property type="project" value="InterPro"/>
</dbReference>
<dbReference type="PROSITE" id="PS00107">
    <property type="entry name" value="PROTEIN_KINASE_ATP"/>
    <property type="match status" value="1"/>
</dbReference>
<organism evidence="20 21">
    <name type="scientific">Colletotrichum abscissum</name>
    <dbReference type="NCBI Taxonomy" id="1671311"/>
    <lineage>
        <taxon>Eukaryota</taxon>
        <taxon>Fungi</taxon>
        <taxon>Dikarya</taxon>
        <taxon>Ascomycota</taxon>
        <taxon>Pezizomycotina</taxon>
        <taxon>Sordariomycetes</taxon>
        <taxon>Hypocreomycetidae</taxon>
        <taxon>Glomerellales</taxon>
        <taxon>Glomerellaceae</taxon>
        <taxon>Colletotrichum</taxon>
        <taxon>Colletotrichum acutatum species complex</taxon>
    </lineage>
</organism>
<dbReference type="GO" id="GO:0004674">
    <property type="term" value="F:protein serine/threonine kinase activity"/>
    <property type="evidence" value="ECO:0007669"/>
    <property type="project" value="UniProtKB-KW"/>
</dbReference>
<reference evidence="20" key="1">
    <citation type="submission" date="2019-01" db="EMBL/GenBank/DDBJ databases">
        <title>Colletotrichum abscissum LGMF1257.</title>
        <authorList>
            <person name="Baroncelli R."/>
        </authorList>
    </citation>
    <scope>NUCLEOTIDE SEQUENCE</scope>
    <source>
        <strain evidence="20">Ca142</strain>
    </source>
</reference>
<evidence type="ECO:0000256" key="7">
    <source>
        <dbReference type="ARBA" id="ARBA00022527"/>
    </source>
</evidence>
<keyword evidence="12" id="KW-0813">Transport</keyword>
<dbReference type="GO" id="GO:0000045">
    <property type="term" value="P:autophagosome assembly"/>
    <property type="evidence" value="ECO:0007669"/>
    <property type="project" value="TreeGrafter"/>
</dbReference>
<evidence type="ECO:0000256" key="12">
    <source>
        <dbReference type="ARBA" id="ARBA00022927"/>
    </source>
</evidence>
<feature type="binding site" evidence="18">
    <location>
        <position position="269"/>
    </location>
    <ligand>
        <name>ATP</name>
        <dbReference type="ChEBI" id="CHEBI:30616"/>
    </ligand>
</feature>
<accession>A0A9Q0AZ29</accession>
<evidence type="ECO:0000256" key="6">
    <source>
        <dbReference type="ARBA" id="ARBA00019973"/>
    </source>
</evidence>
<dbReference type="SUPFAM" id="SSF56112">
    <property type="entry name" value="Protein kinase-like (PK-like)"/>
    <property type="match status" value="1"/>
</dbReference>
<comment type="subunit">
    <text evidence="3">Component of the EKC/KEOPS complex composed of at least BUD32, CGI121, GON7, KAE1 and PCC1; the whole complex dimerizes.</text>
</comment>
<comment type="function">
    <text evidence="1">Component of the EKC/KEOPS complex that is required for the formation of a threonylcarbamoyl group on adenosine at position 37 (t(6)A37) in tRNAs that read codons beginning with adenine. The complex is probably involved in the transfer of the threonylcarbamoyl moiety of threonylcarbamoyl-AMP (TC-AMP) to the N6 group of A37. BUD32 has ATPase activity in the context of the EKC/KEOPS complex and likely plays a supporting role to the catalytic subunit KAE1. The EKC/KEOPS complex also promotes both telomere uncapping and telomere elongation. The complex is required for efficient recruitment of transcriptional coactivators.</text>
</comment>
<dbReference type="GO" id="GO:0015031">
    <property type="term" value="P:protein transport"/>
    <property type="evidence" value="ECO:0007669"/>
    <property type="project" value="UniProtKB-KW"/>
</dbReference>
<dbReference type="InterPro" id="IPR000719">
    <property type="entry name" value="Prot_kinase_dom"/>
</dbReference>
<name>A0A9Q0AZ29_9PEZI</name>
<dbReference type="EC" id="2.7.11.1" evidence="4"/>
<dbReference type="PANTHER" id="PTHR24348:SF22">
    <property type="entry name" value="NON-SPECIFIC SERINE_THREONINE PROTEIN KINASE"/>
    <property type="match status" value="1"/>
</dbReference>
<evidence type="ECO:0000256" key="3">
    <source>
        <dbReference type="ARBA" id="ARBA00011534"/>
    </source>
</evidence>
<keyword evidence="10 20" id="KW-0418">Kinase</keyword>
<comment type="subcellular location">
    <subcellularLocation>
        <location evidence="2">Preautophagosomal structure membrane</location>
        <topology evidence="2">Peripheral membrane protein</topology>
    </subcellularLocation>
</comment>
<dbReference type="SMART" id="SM00219">
    <property type="entry name" value="TyrKc"/>
    <property type="match status" value="1"/>
</dbReference>
<dbReference type="GO" id="GO:0005524">
    <property type="term" value="F:ATP binding"/>
    <property type="evidence" value="ECO:0007669"/>
    <property type="project" value="UniProtKB-UniRule"/>
</dbReference>
<dbReference type="Gene3D" id="1.10.510.10">
    <property type="entry name" value="Transferase(Phosphotransferase) domain 1"/>
    <property type="match status" value="1"/>
</dbReference>
<feature type="domain" description="Protein kinase" evidence="19">
    <location>
        <begin position="235"/>
        <end position="488"/>
    </location>
</feature>
<proteinExistence type="predicted"/>
<dbReference type="InterPro" id="IPR045269">
    <property type="entry name" value="Atg1-like"/>
</dbReference>
<sequence>MSNLEVARSLELLNRRPSFDAITSDEFQAFLGVYCHHIPNPMRDLDTFRFKTMPAACASRDPKYLEHCELIRLAKWMYSAGHRLVTRSHRRIPVAAASNIAKMRRNWRGKVMESTCEAFEIYAKNKNIPCAIEMIKQLQGVGLTTATLVLSSAYPDDLPFFSDALCNWLGLEGLEKSVSGYMRLVEGVNTVRKRVQSPSSRYRRITALNVERVAFVIAASESMQVRRLSIDIMQVELQRQLGNGGGSVAVFAARRTQSHDVLPTAFAVKVVSSLNFRVRYLQMLKELTILGQLSKLPLIKNHFAQFYGWKFSHGHFFIAMQLLQCDLETYLQQGSGYNAREITWNQRRPGVPLQRPVGQLIEGLRALHKAGFTHRDLRPKNILLDGEWSLKIGDFGISKHVIDGLKTKMSDAPETWGYSAPEIIEAGASPLQTYSSKVDMWSLGCIVYRMLMGRRLFTNLNDVRQNRRGNRLKPVLSLRNSSTTKVSI</sequence>
<keyword evidence="8" id="KW-0808">Transferase</keyword>
<evidence type="ECO:0000256" key="13">
    <source>
        <dbReference type="ARBA" id="ARBA00030237"/>
    </source>
</evidence>
<keyword evidence="21" id="KW-1185">Reference proteome</keyword>
<dbReference type="OrthoDB" id="10252171at2759"/>
<evidence type="ECO:0000256" key="5">
    <source>
        <dbReference type="ARBA" id="ARBA00013948"/>
    </source>
</evidence>
<dbReference type="InterPro" id="IPR011009">
    <property type="entry name" value="Kinase-like_dom_sf"/>
</dbReference>
<protein>
    <recommendedName>
        <fullName evidence="6">EKC/KEOPS complex subunit BUD32</fullName>
        <ecNumber evidence="4">2.7.11.1</ecNumber>
    </recommendedName>
    <alternativeName>
        <fullName evidence="14 15">Atypical Serine/threonine protein kinase BUD32</fullName>
    </alternativeName>
    <alternativeName>
        <fullName evidence="13">Autophagy-related protein 1</fullName>
    </alternativeName>
    <alternativeName>
        <fullName evidence="5">EKC/KEOPS complex subunit bud32</fullName>
    </alternativeName>
</protein>
<evidence type="ECO:0000256" key="1">
    <source>
        <dbReference type="ARBA" id="ARBA00003747"/>
    </source>
</evidence>
<dbReference type="PROSITE" id="PS50011">
    <property type="entry name" value="PROTEIN_KINASE_DOM"/>
    <property type="match status" value="1"/>
</dbReference>
<evidence type="ECO:0000256" key="2">
    <source>
        <dbReference type="ARBA" id="ARBA00004623"/>
    </source>
</evidence>
<dbReference type="PANTHER" id="PTHR24348">
    <property type="entry name" value="SERINE/THREONINE-PROTEIN KINASE UNC-51-RELATED"/>
    <property type="match status" value="1"/>
</dbReference>
<dbReference type="GO" id="GO:0034045">
    <property type="term" value="C:phagophore assembly site membrane"/>
    <property type="evidence" value="ECO:0007669"/>
    <property type="project" value="UniProtKB-SubCell"/>
</dbReference>
<evidence type="ECO:0000256" key="18">
    <source>
        <dbReference type="PROSITE-ProRule" id="PRU10141"/>
    </source>
</evidence>
<dbReference type="GO" id="GO:0005776">
    <property type="term" value="C:autophagosome"/>
    <property type="evidence" value="ECO:0007669"/>
    <property type="project" value="TreeGrafter"/>
</dbReference>
<evidence type="ECO:0000313" key="21">
    <source>
        <dbReference type="Proteomes" id="UP001056436"/>
    </source>
</evidence>
<keyword evidence="12" id="KW-0653">Protein transport</keyword>
<keyword evidence="9 18" id="KW-0547">Nucleotide-binding</keyword>
<gene>
    <name evidence="20" type="ORF">CABS02_12253</name>
</gene>
<evidence type="ECO:0000256" key="15">
    <source>
        <dbReference type="ARBA" id="ARBA00033194"/>
    </source>
</evidence>
<dbReference type="GO" id="GO:0004713">
    <property type="term" value="F:protein tyrosine kinase activity"/>
    <property type="evidence" value="ECO:0007669"/>
    <property type="project" value="InterPro"/>
</dbReference>
<dbReference type="EMBL" id="SDAQ01000117">
    <property type="protein sequence ID" value="KAI3537144.1"/>
    <property type="molecule type" value="Genomic_DNA"/>
</dbReference>
<evidence type="ECO:0000256" key="10">
    <source>
        <dbReference type="ARBA" id="ARBA00022777"/>
    </source>
</evidence>
<dbReference type="PROSITE" id="PS00109">
    <property type="entry name" value="PROTEIN_KINASE_TYR"/>
    <property type="match status" value="1"/>
</dbReference>
<comment type="caution">
    <text evidence="20">The sequence shown here is derived from an EMBL/GenBank/DDBJ whole genome shotgun (WGS) entry which is preliminary data.</text>
</comment>
<evidence type="ECO:0000259" key="19">
    <source>
        <dbReference type="PROSITE" id="PS50011"/>
    </source>
</evidence>
<evidence type="ECO:0000256" key="9">
    <source>
        <dbReference type="ARBA" id="ARBA00022741"/>
    </source>
</evidence>
<dbReference type="InterPro" id="IPR020635">
    <property type="entry name" value="Tyr_kinase_cat_dom"/>
</dbReference>
<dbReference type="Proteomes" id="UP001056436">
    <property type="component" value="Unassembled WGS sequence"/>
</dbReference>
<evidence type="ECO:0000256" key="14">
    <source>
        <dbReference type="ARBA" id="ARBA00030980"/>
    </source>
</evidence>
<dbReference type="GO" id="GO:0005829">
    <property type="term" value="C:cytosol"/>
    <property type="evidence" value="ECO:0007669"/>
    <property type="project" value="TreeGrafter"/>
</dbReference>
<evidence type="ECO:0000256" key="8">
    <source>
        <dbReference type="ARBA" id="ARBA00022679"/>
    </source>
</evidence>